<reference evidence="1" key="1">
    <citation type="submission" date="2022-08" db="EMBL/GenBank/DDBJ databases">
        <authorList>
            <person name="Kallberg Y."/>
            <person name="Tangrot J."/>
            <person name="Rosling A."/>
        </authorList>
    </citation>
    <scope>NUCLEOTIDE SEQUENCE</scope>
    <source>
        <strain evidence="1">Wild A</strain>
    </source>
</reference>
<organism evidence="1 2">
    <name type="scientific">Funneliformis geosporum</name>
    <dbReference type="NCBI Taxonomy" id="1117311"/>
    <lineage>
        <taxon>Eukaryota</taxon>
        <taxon>Fungi</taxon>
        <taxon>Fungi incertae sedis</taxon>
        <taxon>Mucoromycota</taxon>
        <taxon>Glomeromycotina</taxon>
        <taxon>Glomeromycetes</taxon>
        <taxon>Glomerales</taxon>
        <taxon>Glomeraceae</taxon>
        <taxon>Funneliformis</taxon>
    </lineage>
</organism>
<keyword evidence="2" id="KW-1185">Reference proteome</keyword>
<protein>
    <submittedName>
        <fullName evidence="1">217_t:CDS:1</fullName>
    </submittedName>
</protein>
<evidence type="ECO:0000313" key="1">
    <source>
        <dbReference type="EMBL" id="CAI2199686.1"/>
    </source>
</evidence>
<sequence>MAKVATDFMNRHKWTSKTLSPELAKYTEEINESLKNDRKVRFNAKTRFQQLGLTKEQVEVLIPIRPSGKH</sequence>
<comment type="caution">
    <text evidence="1">The sequence shown here is derived from an EMBL/GenBank/DDBJ whole genome shotgun (WGS) entry which is preliminary data.</text>
</comment>
<accession>A0A9W4TDM3</accession>
<dbReference type="OrthoDB" id="2381073at2759"/>
<evidence type="ECO:0000313" key="2">
    <source>
        <dbReference type="Proteomes" id="UP001153678"/>
    </source>
</evidence>
<dbReference type="EMBL" id="CAMKVN010022036">
    <property type="protein sequence ID" value="CAI2199686.1"/>
    <property type="molecule type" value="Genomic_DNA"/>
</dbReference>
<name>A0A9W4TDM3_9GLOM</name>
<feature type="non-terminal residue" evidence="1">
    <location>
        <position position="70"/>
    </location>
</feature>
<dbReference type="AlphaFoldDB" id="A0A9W4TDM3"/>
<dbReference type="Proteomes" id="UP001153678">
    <property type="component" value="Unassembled WGS sequence"/>
</dbReference>
<proteinExistence type="predicted"/>
<gene>
    <name evidence="1" type="ORF">FWILDA_LOCUS19198</name>
</gene>